<name>A0AAD5SZS6_9FUNG</name>
<dbReference type="AlphaFoldDB" id="A0AAD5SZS6"/>
<evidence type="ECO:0000313" key="3">
    <source>
        <dbReference type="EMBL" id="KAJ3116073.1"/>
    </source>
</evidence>
<feature type="compositionally biased region" description="Basic and acidic residues" evidence="2">
    <location>
        <begin position="1"/>
        <end position="10"/>
    </location>
</feature>
<accession>A0AAD5SZS6</accession>
<evidence type="ECO:0000256" key="1">
    <source>
        <dbReference type="ARBA" id="ARBA00022737"/>
    </source>
</evidence>
<dbReference type="InterPro" id="IPR027417">
    <property type="entry name" value="P-loop_NTPase"/>
</dbReference>
<reference evidence="3" key="1">
    <citation type="submission" date="2020-05" db="EMBL/GenBank/DDBJ databases">
        <title>Phylogenomic resolution of chytrid fungi.</title>
        <authorList>
            <person name="Stajich J.E."/>
            <person name="Amses K."/>
            <person name="Simmons R."/>
            <person name="Seto K."/>
            <person name="Myers J."/>
            <person name="Bonds A."/>
            <person name="Quandt C.A."/>
            <person name="Barry K."/>
            <person name="Liu P."/>
            <person name="Grigoriev I."/>
            <person name="Longcore J.E."/>
            <person name="James T.Y."/>
        </authorList>
    </citation>
    <scope>NUCLEOTIDE SEQUENCE</scope>
    <source>
        <strain evidence="3">JEL0513</strain>
    </source>
</reference>
<protein>
    <submittedName>
        <fullName evidence="3">Uncharacterized protein</fullName>
    </submittedName>
</protein>
<dbReference type="PANTHER" id="PTHR19211">
    <property type="entry name" value="ATP-BINDING TRANSPORT PROTEIN-RELATED"/>
    <property type="match status" value="1"/>
</dbReference>
<feature type="region of interest" description="Disordered" evidence="2">
    <location>
        <begin position="1"/>
        <end position="23"/>
    </location>
</feature>
<keyword evidence="1" id="KW-0677">Repeat</keyword>
<gene>
    <name evidence="3" type="ORF">HK100_001167</name>
</gene>
<evidence type="ECO:0000313" key="4">
    <source>
        <dbReference type="Proteomes" id="UP001211907"/>
    </source>
</evidence>
<sequence length="165" mass="18375">MAPSTKEKKEKKPSKSATKNAKGKAIAIGATASTGVENVAEELRKLVIDPNRSAAGVLTSQKDSRDIKVEGFSLMYYSQILVTDSTLEFNYGRRYGLLGPNGCEIYEHEKLIWTFKGKSTFLKCLAAREVPIPDHIDIYLLNEEYPPTEMTALEAVIEFAEKEIK</sequence>
<feature type="non-terminal residue" evidence="3">
    <location>
        <position position="165"/>
    </location>
</feature>
<dbReference type="PANTHER" id="PTHR19211:SF15">
    <property type="entry name" value="ATP-BINDING CASSETTE SUB-FAMILY F MEMBER 2"/>
    <property type="match status" value="1"/>
</dbReference>
<dbReference type="SUPFAM" id="SSF52540">
    <property type="entry name" value="P-loop containing nucleoside triphosphate hydrolases"/>
    <property type="match status" value="1"/>
</dbReference>
<dbReference type="EMBL" id="JADGJH010001251">
    <property type="protein sequence ID" value="KAJ3116073.1"/>
    <property type="molecule type" value="Genomic_DNA"/>
</dbReference>
<dbReference type="Proteomes" id="UP001211907">
    <property type="component" value="Unassembled WGS sequence"/>
</dbReference>
<organism evidence="3 4">
    <name type="scientific">Physocladia obscura</name>
    <dbReference type="NCBI Taxonomy" id="109957"/>
    <lineage>
        <taxon>Eukaryota</taxon>
        <taxon>Fungi</taxon>
        <taxon>Fungi incertae sedis</taxon>
        <taxon>Chytridiomycota</taxon>
        <taxon>Chytridiomycota incertae sedis</taxon>
        <taxon>Chytridiomycetes</taxon>
        <taxon>Chytridiales</taxon>
        <taxon>Chytriomycetaceae</taxon>
        <taxon>Physocladia</taxon>
    </lineage>
</organism>
<evidence type="ECO:0000256" key="2">
    <source>
        <dbReference type="SAM" id="MobiDB-lite"/>
    </source>
</evidence>
<proteinExistence type="predicted"/>
<dbReference type="InterPro" id="IPR050611">
    <property type="entry name" value="ABCF"/>
</dbReference>
<dbReference type="Gene3D" id="3.40.50.300">
    <property type="entry name" value="P-loop containing nucleotide triphosphate hydrolases"/>
    <property type="match status" value="1"/>
</dbReference>
<comment type="caution">
    <text evidence="3">The sequence shown here is derived from an EMBL/GenBank/DDBJ whole genome shotgun (WGS) entry which is preliminary data.</text>
</comment>
<keyword evidence="4" id="KW-1185">Reference proteome</keyword>
<dbReference type="GO" id="GO:0005524">
    <property type="term" value="F:ATP binding"/>
    <property type="evidence" value="ECO:0007669"/>
    <property type="project" value="TreeGrafter"/>
</dbReference>